<comment type="subcellular location">
    <subcellularLocation>
        <location evidence="1">Cell membrane</location>
        <topology evidence="1">Multi-pass membrane protein</topology>
    </subcellularLocation>
</comment>
<evidence type="ECO:0000256" key="1">
    <source>
        <dbReference type="ARBA" id="ARBA00004651"/>
    </source>
</evidence>
<dbReference type="Pfam" id="PF05231">
    <property type="entry name" value="MASE1"/>
    <property type="match status" value="1"/>
</dbReference>
<feature type="transmembrane region" description="Helical" evidence="6">
    <location>
        <begin position="173"/>
        <end position="191"/>
    </location>
</feature>
<dbReference type="InterPro" id="IPR007895">
    <property type="entry name" value="MASE1"/>
</dbReference>
<dbReference type="Gene3D" id="3.20.20.450">
    <property type="entry name" value="EAL domain"/>
    <property type="match status" value="1"/>
</dbReference>
<evidence type="ECO:0000256" key="4">
    <source>
        <dbReference type="ARBA" id="ARBA00022989"/>
    </source>
</evidence>
<keyword evidence="4 6" id="KW-1133">Transmembrane helix</keyword>
<dbReference type="CDD" id="cd01948">
    <property type="entry name" value="EAL"/>
    <property type="match status" value="1"/>
</dbReference>
<dbReference type="InterPro" id="IPR029787">
    <property type="entry name" value="Nucleotide_cyclase"/>
</dbReference>
<dbReference type="SUPFAM" id="SSF55073">
    <property type="entry name" value="Nucleotide cyclase"/>
    <property type="match status" value="1"/>
</dbReference>
<dbReference type="EMBL" id="LK931336">
    <property type="protein sequence ID" value="CDZ82352.1"/>
    <property type="molecule type" value="Genomic_DNA"/>
</dbReference>
<evidence type="ECO:0000313" key="8">
    <source>
        <dbReference type="EMBL" id="CDZ82352.1"/>
    </source>
</evidence>
<evidence type="ECO:0000259" key="7">
    <source>
        <dbReference type="PROSITE" id="PS50883"/>
    </source>
</evidence>
<dbReference type="Pfam" id="PF00563">
    <property type="entry name" value="EAL"/>
    <property type="match status" value="1"/>
</dbReference>
<feature type="domain" description="EAL" evidence="7">
    <location>
        <begin position="488"/>
        <end position="732"/>
    </location>
</feature>
<dbReference type="Gene3D" id="3.30.70.270">
    <property type="match status" value="1"/>
</dbReference>
<feature type="transmembrane region" description="Helical" evidence="6">
    <location>
        <begin position="121"/>
        <end position="142"/>
    </location>
</feature>
<dbReference type="PATRIC" id="fig|545.12.peg.414"/>
<gene>
    <name evidence="8" type="ORF">BN1086_00428</name>
</gene>
<protein>
    <submittedName>
        <fullName evidence="8">Signal transduction protein</fullName>
    </submittedName>
</protein>
<keyword evidence="5 6" id="KW-0472">Membrane</keyword>
<feature type="transmembrane region" description="Helical" evidence="6">
    <location>
        <begin position="291"/>
        <end position="312"/>
    </location>
</feature>
<dbReference type="SMART" id="SM00052">
    <property type="entry name" value="EAL"/>
    <property type="match status" value="1"/>
</dbReference>
<evidence type="ECO:0000256" key="5">
    <source>
        <dbReference type="ARBA" id="ARBA00023136"/>
    </source>
</evidence>
<dbReference type="PROSITE" id="PS50883">
    <property type="entry name" value="EAL"/>
    <property type="match status" value="1"/>
</dbReference>
<reference evidence="8" key="1">
    <citation type="submission" date="2014-06" db="EMBL/GenBank/DDBJ databases">
        <authorList>
            <person name="Urmite Genomes Urmite Genomes"/>
        </authorList>
    </citation>
    <scope>NUCLEOTIDE SEQUENCE</scope>
</reference>
<feature type="transmembrane region" description="Helical" evidence="6">
    <location>
        <begin position="212"/>
        <end position="232"/>
    </location>
</feature>
<dbReference type="PANTHER" id="PTHR33121">
    <property type="entry name" value="CYCLIC DI-GMP PHOSPHODIESTERASE PDEF"/>
    <property type="match status" value="1"/>
</dbReference>
<dbReference type="InterPro" id="IPR043128">
    <property type="entry name" value="Rev_trsase/Diguanyl_cyclase"/>
</dbReference>
<keyword evidence="2" id="KW-1003">Cell membrane</keyword>
<dbReference type="RefSeq" id="WP_200075588.1">
    <property type="nucleotide sequence ID" value="NZ_JADVIJ010000002.1"/>
</dbReference>
<dbReference type="PANTHER" id="PTHR33121:SF74">
    <property type="entry name" value="CYCLIC DI-GMP PHOSPHODIESTERASE PDEA-RELATED"/>
    <property type="match status" value="1"/>
</dbReference>
<sequence length="732" mass="83037">MQDKHNLLKNIRIFIVSLTLSIVGIQFSRSISPLAVVDDSSIFLAWLPLCVMFSVLFLFGRRGIAPIILAMMATNHWNLHLPLMQAAVLLFCQTFSVLGICGIVRWQVGARWRHGLPDRNIWLRIFWLGFVAPAGIKASMYLAGHCLDYPVAISTFFGTATIIYTIVDILSLISAVLIFTMLFYYPLRMIINPRYCRIFWRRDIAPYLVKEKRLFTLTWISVVVALIVLMCAPFDADYIAGYLVPVFFIVFTLGVGKLSYPLLNLSWAISALCLLVYNRNFLQGVGSEYSLAFILSVLISFSICLLYMVCIYQRSEWLNRQWHGQALTDPLTRLPNIRALEQFLLQGTGQTVCCLRMENLEFLSRHYGMLMRVHCKRSVCRMLQPFLQENESVFQVPGSELLLVLRGPETEARLQHMVNLLNSRKIYWNNTGLDMEYGAAWGAYDGRQETLQPLLGQLSWLSEQSCANHRVMALTQSLEAVSDQTTERVLLLQKVRKALENGDLVLYAQPILNAQGKGYAEVLARLKSDDGIMTPDQFIPLIAQFNLSARFDLQVVEALLRWIATHPTTAPGARFSVNLMPLTLLNKESASRIIGLFRRYGITPESVIIEITEEQAFSNSEISTQNIAQLRNFGFRIAIDDFGTGYANYERLKRLRADIIKIDGCFIKDIMTDSLDAMIVKSITDLAKAKSLCVVAEFVETPEQRELLLSLGVNYLQGYLIGRPRPLEALQL</sequence>
<keyword evidence="3 6" id="KW-0812">Transmembrane</keyword>
<feature type="transmembrane region" description="Helical" evidence="6">
    <location>
        <begin position="43"/>
        <end position="60"/>
    </location>
</feature>
<dbReference type="GO" id="GO:0005886">
    <property type="term" value="C:plasma membrane"/>
    <property type="evidence" value="ECO:0007669"/>
    <property type="project" value="UniProtKB-SubCell"/>
</dbReference>
<evidence type="ECO:0000256" key="3">
    <source>
        <dbReference type="ARBA" id="ARBA00022692"/>
    </source>
</evidence>
<name>A0A078LAP3_CITKO</name>
<dbReference type="SUPFAM" id="SSF141868">
    <property type="entry name" value="EAL domain-like"/>
    <property type="match status" value="1"/>
</dbReference>
<feature type="transmembrane region" description="Helical" evidence="6">
    <location>
        <begin position="12"/>
        <end position="31"/>
    </location>
</feature>
<dbReference type="GO" id="GO:0071111">
    <property type="term" value="F:cyclic-guanylate-specific phosphodiesterase activity"/>
    <property type="evidence" value="ECO:0007669"/>
    <property type="project" value="InterPro"/>
</dbReference>
<dbReference type="InterPro" id="IPR050706">
    <property type="entry name" value="Cyclic-di-GMP_PDE-like"/>
</dbReference>
<dbReference type="InterPro" id="IPR001633">
    <property type="entry name" value="EAL_dom"/>
</dbReference>
<feature type="transmembrane region" description="Helical" evidence="6">
    <location>
        <begin position="81"/>
        <end position="106"/>
    </location>
</feature>
<accession>A0A078LAP3</accession>
<evidence type="ECO:0000256" key="6">
    <source>
        <dbReference type="SAM" id="Phobius"/>
    </source>
</evidence>
<evidence type="ECO:0000256" key="2">
    <source>
        <dbReference type="ARBA" id="ARBA00022475"/>
    </source>
</evidence>
<dbReference type="AlphaFoldDB" id="A0A078LAP3"/>
<dbReference type="InterPro" id="IPR035919">
    <property type="entry name" value="EAL_sf"/>
</dbReference>
<proteinExistence type="predicted"/>
<organism evidence="8">
    <name type="scientific">Citrobacter koseri</name>
    <name type="common">Citrobacter diversus</name>
    <dbReference type="NCBI Taxonomy" id="545"/>
    <lineage>
        <taxon>Bacteria</taxon>
        <taxon>Pseudomonadati</taxon>
        <taxon>Pseudomonadota</taxon>
        <taxon>Gammaproteobacteria</taxon>
        <taxon>Enterobacterales</taxon>
        <taxon>Enterobacteriaceae</taxon>
        <taxon>Citrobacter</taxon>
    </lineage>
</organism>
<dbReference type="SMART" id="SM00267">
    <property type="entry name" value="GGDEF"/>
    <property type="match status" value="1"/>
</dbReference>
<dbReference type="InterPro" id="IPR000160">
    <property type="entry name" value="GGDEF_dom"/>
</dbReference>